<reference evidence="2" key="1">
    <citation type="submission" date="2021-03" db="EMBL/GenBank/DDBJ databases">
        <authorList>
            <person name="Lu T."/>
            <person name="Wang Q."/>
            <person name="Han X."/>
        </authorList>
    </citation>
    <scope>NUCLEOTIDE SEQUENCE</scope>
    <source>
        <strain evidence="2">WQ 2009</strain>
    </source>
</reference>
<accession>A0A8T4HF07</accession>
<name>A0A8T4HF07_9SPHI</name>
<dbReference type="Gene3D" id="2.40.128.640">
    <property type="match status" value="1"/>
</dbReference>
<dbReference type="Pfam" id="PF04170">
    <property type="entry name" value="NlpE"/>
    <property type="match status" value="1"/>
</dbReference>
<keyword evidence="3" id="KW-1185">Reference proteome</keyword>
<gene>
    <name evidence="2" type="ORF">J5U18_06855</name>
</gene>
<dbReference type="RefSeq" id="WP_353546771.1">
    <property type="nucleotide sequence ID" value="NZ_JAGKSB010000006.1"/>
</dbReference>
<feature type="chain" id="PRO_5035794512" evidence="1">
    <location>
        <begin position="23"/>
        <end position="151"/>
    </location>
</feature>
<proteinExistence type="predicted"/>
<protein>
    <submittedName>
        <fullName evidence="2">Copper resistance protein NlpE N-terminal domain-containing protein</fullName>
    </submittedName>
</protein>
<comment type="caution">
    <text evidence="2">The sequence shown here is derived from an EMBL/GenBank/DDBJ whole genome shotgun (WGS) entry which is preliminary data.</text>
</comment>
<sequence>MPRRNIIETLSLAIAITLFAWACQSAESEQHASDEGIITLADTIAEEEKDLVITDFVGGYLGTVPCADCEGIQTKLTLAEDHTFELSAEYLGKSKEKYISKGTWISEGHKITLSDLNYHYKFRAGELWQLDVSGNDILGDEALNYKLAKQE</sequence>
<dbReference type="InterPro" id="IPR007298">
    <property type="entry name" value="Cu-R_lipoprotein_NlpE"/>
</dbReference>
<feature type="signal peptide" evidence="1">
    <location>
        <begin position="1"/>
        <end position="22"/>
    </location>
</feature>
<evidence type="ECO:0000256" key="1">
    <source>
        <dbReference type="SAM" id="SignalP"/>
    </source>
</evidence>
<evidence type="ECO:0000313" key="2">
    <source>
        <dbReference type="EMBL" id="MBP3943281.1"/>
    </source>
</evidence>
<evidence type="ECO:0000313" key="3">
    <source>
        <dbReference type="Proteomes" id="UP000679691"/>
    </source>
</evidence>
<dbReference type="AlphaFoldDB" id="A0A8T4HF07"/>
<dbReference type="EMBL" id="JAGKSB010000006">
    <property type="protein sequence ID" value="MBP3943281.1"/>
    <property type="molecule type" value="Genomic_DNA"/>
</dbReference>
<keyword evidence="1" id="KW-0732">Signal</keyword>
<dbReference type="Proteomes" id="UP000679691">
    <property type="component" value="Unassembled WGS sequence"/>
</dbReference>
<organism evidence="2 3">
    <name type="scientific">Rhinopithecimicrobium faecis</name>
    <dbReference type="NCBI Taxonomy" id="2820698"/>
    <lineage>
        <taxon>Bacteria</taxon>
        <taxon>Pseudomonadati</taxon>
        <taxon>Bacteroidota</taxon>
        <taxon>Sphingobacteriia</taxon>
        <taxon>Sphingobacteriales</taxon>
        <taxon>Sphingobacteriaceae</taxon>
        <taxon>Rhinopithecimicrobium</taxon>
    </lineage>
</organism>